<comment type="caution">
    <text evidence="1">The sequence shown here is derived from an EMBL/GenBank/DDBJ whole genome shotgun (WGS) entry which is preliminary data.</text>
</comment>
<protein>
    <submittedName>
        <fullName evidence="1">Uncharacterized protein</fullName>
    </submittedName>
</protein>
<evidence type="ECO:0000313" key="2">
    <source>
        <dbReference type="Proteomes" id="UP001296104"/>
    </source>
</evidence>
<dbReference type="Proteomes" id="UP001296104">
    <property type="component" value="Unassembled WGS sequence"/>
</dbReference>
<reference evidence="1" key="1">
    <citation type="submission" date="2023-11" db="EMBL/GenBank/DDBJ databases">
        <authorList>
            <person name="Alioto T."/>
            <person name="Alioto T."/>
            <person name="Gomez Garrido J."/>
        </authorList>
    </citation>
    <scope>NUCLEOTIDE SEQUENCE</scope>
</reference>
<sequence length="126" mass="14212">MKHRKAEAAKLAWPVIHKRLQDIQNIPPDSKPPSSRRLLSTIVTPPNALRWVDTLQWTLEDCNELAKKDPSELNEDHIVRRLLLLNLGTIYTTSTVTTNIAQLPTQDGYVEGLREEVGSEKGYAGE</sequence>
<evidence type="ECO:0000313" key="1">
    <source>
        <dbReference type="EMBL" id="CAK4031793.1"/>
    </source>
</evidence>
<dbReference type="EMBL" id="CAVMBE010000053">
    <property type="protein sequence ID" value="CAK4031793.1"/>
    <property type="molecule type" value="Genomic_DNA"/>
</dbReference>
<gene>
    <name evidence="1" type="ORF">LECACI_7A006951</name>
</gene>
<accession>A0AAI9ED04</accession>
<keyword evidence="2" id="KW-1185">Reference proteome</keyword>
<proteinExistence type="predicted"/>
<organism evidence="1 2">
    <name type="scientific">Lecanosticta acicola</name>
    <dbReference type="NCBI Taxonomy" id="111012"/>
    <lineage>
        <taxon>Eukaryota</taxon>
        <taxon>Fungi</taxon>
        <taxon>Dikarya</taxon>
        <taxon>Ascomycota</taxon>
        <taxon>Pezizomycotina</taxon>
        <taxon>Dothideomycetes</taxon>
        <taxon>Dothideomycetidae</taxon>
        <taxon>Mycosphaerellales</taxon>
        <taxon>Mycosphaerellaceae</taxon>
        <taxon>Lecanosticta</taxon>
    </lineage>
</organism>
<dbReference type="AlphaFoldDB" id="A0AAI9ED04"/>
<name>A0AAI9ED04_9PEZI</name>